<evidence type="ECO:0000256" key="11">
    <source>
        <dbReference type="ARBA" id="ARBA00023098"/>
    </source>
</evidence>
<evidence type="ECO:0000256" key="4">
    <source>
        <dbReference type="ARBA" id="ARBA00022553"/>
    </source>
</evidence>
<gene>
    <name evidence="18" type="primary">LOC111120484</name>
</gene>
<evidence type="ECO:0000256" key="12">
    <source>
        <dbReference type="ARBA" id="ARBA00023136"/>
    </source>
</evidence>
<evidence type="ECO:0000256" key="13">
    <source>
        <dbReference type="ARBA" id="ARBA00024531"/>
    </source>
</evidence>
<feature type="transmembrane region" description="Helical" evidence="15">
    <location>
        <begin position="18"/>
        <end position="39"/>
    </location>
</feature>
<feature type="transmembrane region" description="Helical" evidence="15">
    <location>
        <begin position="140"/>
        <end position="160"/>
    </location>
</feature>
<dbReference type="PANTHER" id="PTHR45792:SF2">
    <property type="entry name" value="DIACYLGLYCEROL LIPASE-BETA"/>
    <property type="match status" value="1"/>
</dbReference>
<dbReference type="KEGG" id="cvn:111120484"/>
<keyword evidence="4" id="KW-0597">Phosphoprotein</keyword>
<comment type="catalytic activity">
    <reaction evidence="13">
        <text>a 1,2-diacyl-sn-glycerol + H2O = a 2-acylglycerol + a fatty acid + H(+)</text>
        <dbReference type="Rhea" id="RHEA:33275"/>
        <dbReference type="ChEBI" id="CHEBI:15377"/>
        <dbReference type="ChEBI" id="CHEBI:15378"/>
        <dbReference type="ChEBI" id="CHEBI:17389"/>
        <dbReference type="ChEBI" id="CHEBI:17815"/>
        <dbReference type="ChEBI" id="CHEBI:28868"/>
        <dbReference type="EC" id="3.1.1.116"/>
    </reaction>
    <physiologicalReaction direction="left-to-right" evidence="13">
        <dbReference type="Rhea" id="RHEA:33276"/>
    </physiologicalReaction>
</comment>
<keyword evidence="6" id="KW-0479">Metal-binding</keyword>
<evidence type="ECO:0000256" key="7">
    <source>
        <dbReference type="ARBA" id="ARBA00022801"/>
    </source>
</evidence>
<keyword evidence="7" id="KW-0378">Hydrolase</keyword>
<dbReference type="CDD" id="cd00519">
    <property type="entry name" value="Lipase_3"/>
    <property type="match status" value="1"/>
</dbReference>
<dbReference type="OrthoDB" id="438440at2759"/>
<dbReference type="GO" id="GO:0046340">
    <property type="term" value="P:diacylglycerol catabolic process"/>
    <property type="evidence" value="ECO:0007669"/>
    <property type="project" value="TreeGrafter"/>
</dbReference>
<sequence>MPGLIAFQRRWGIGSDDFVFPALLELFLRLVWLAAISIVYSVHSDAIFHCSDGHLLQVYYIGVLVLLTVSSVLCAFIVFVSTRGTIMITAPRKNLTKLLYLKLVITLPELVWNILGTYWSFLESSNCQEFVVRTVQGAVITGWVLGVLIIIGVAIVFDPLGKINKVHPRKLSSDLQSNERSQFLEGALSTAKQAWEKRCRLLCCCVLGDEQSKDAFDEISKLLADFFQDLDLVPTDIAAGLILVQKDQEKLSSTGGRSYNTFTELTTNVKQPLASPTDAPLGPAPWMTTTNMYHYMNYAVGSYGWPMFMFSHLATGLCRLCGACRCQVCFVGGEVIDDNCCQCHTAAIRRQTRIRDTDLLYVSFHNKIFQIPFYVAIDRAQKTVVVSVRGTLSLKDAVTDMSAESDPLEMIQDAKGHRGILQAAKYIKEQLLGKGILEAAFQQAQGAGLVICGHSLGAGAAAFLALLLKSEFPDVRCFAFSPPGGLMSYNASVYCRDFICSVILGKDFIPRLGLVSMEDLKAKTLQCIANSKTPKYRILVRGVWQLFCSCKEDSQLTDNDTNILLNGDEVNRSQVSLQKKTPILQYQTSVYGMKLQNAIQNTIQAREQYKITHTPLYPPGQILHIQEVDTDRGCFEEPSYFAEWKDAKDFTEILVCPEMVTDHMPDRVLKSLKHLSAKNFTPRSRNPGPPDDTQV</sequence>
<dbReference type="Gene3D" id="3.40.50.1820">
    <property type="entry name" value="alpha/beta hydrolase"/>
    <property type="match status" value="1"/>
</dbReference>
<feature type="transmembrane region" description="Helical" evidence="15">
    <location>
        <begin position="59"/>
        <end position="79"/>
    </location>
</feature>
<dbReference type="EC" id="3.1.1.116" evidence="14"/>
<dbReference type="GO" id="GO:0004806">
    <property type="term" value="F:triacylglycerol lipase activity"/>
    <property type="evidence" value="ECO:0007669"/>
    <property type="project" value="TreeGrafter"/>
</dbReference>
<evidence type="ECO:0000256" key="6">
    <source>
        <dbReference type="ARBA" id="ARBA00022723"/>
    </source>
</evidence>
<evidence type="ECO:0000256" key="10">
    <source>
        <dbReference type="ARBA" id="ARBA00022989"/>
    </source>
</evidence>
<keyword evidence="17" id="KW-1185">Reference proteome</keyword>
<evidence type="ECO:0000256" key="2">
    <source>
        <dbReference type="ARBA" id="ARBA00004651"/>
    </source>
</evidence>
<evidence type="ECO:0000256" key="14">
    <source>
        <dbReference type="ARBA" id="ARBA00026104"/>
    </source>
</evidence>
<organism evidence="17 18">
    <name type="scientific">Crassostrea virginica</name>
    <name type="common">Eastern oyster</name>
    <dbReference type="NCBI Taxonomy" id="6565"/>
    <lineage>
        <taxon>Eukaryota</taxon>
        <taxon>Metazoa</taxon>
        <taxon>Spiralia</taxon>
        <taxon>Lophotrochozoa</taxon>
        <taxon>Mollusca</taxon>
        <taxon>Bivalvia</taxon>
        <taxon>Autobranchia</taxon>
        <taxon>Pteriomorphia</taxon>
        <taxon>Ostreida</taxon>
        <taxon>Ostreoidea</taxon>
        <taxon>Ostreidae</taxon>
        <taxon>Crassostrea</taxon>
    </lineage>
</organism>
<dbReference type="Pfam" id="PF01764">
    <property type="entry name" value="Lipase_3"/>
    <property type="match status" value="1"/>
</dbReference>
<dbReference type="GeneID" id="111120484"/>
<dbReference type="SUPFAM" id="SSF53474">
    <property type="entry name" value="alpha/beta-Hydrolases"/>
    <property type="match status" value="1"/>
</dbReference>
<feature type="transmembrane region" description="Helical" evidence="15">
    <location>
        <begin position="447"/>
        <end position="468"/>
    </location>
</feature>
<dbReference type="GO" id="GO:0005737">
    <property type="term" value="C:cytoplasm"/>
    <property type="evidence" value="ECO:0007669"/>
    <property type="project" value="TreeGrafter"/>
</dbReference>
<comment type="cofactor">
    <cofactor evidence="1">
        <name>Ca(2+)</name>
        <dbReference type="ChEBI" id="CHEBI:29108"/>
    </cofactor>
</comment>
<reference evidence="18" key="1">
    <citation type="submission" date="2025-08" db="UniProtKB">
        <authorList>
            <consortium name="RefSeq"/>
        </authorList>
    </citation>
    <scope>IDENTIFICATION</scope>
    <source>
        <tissue evidence="18">Whole sample</tissue>
    </source>
</reference>
<dbReference type="PANTHER" id="PTHR45792">
    <property type="entry name" value="DIACYLGLYCEROL LIPASE HOMOLOG-RELATED"/>
    <property type="match status" value="1"/>
</dbReference>
<proteinExistence type="predicted"/>
<keyword evidence="9" id="KW-0442">Lipid degradation</keyword>
<evidence type="ECO:0000313" key="18">
    <source>
        <dbReference type="RefSeq" id="XP_022316924.1"/>
    </source>
</evidence>
<feature type="domain" description="Fungal lipase-type" evidence="16">
    <location>
        <begin position="385"/>
        <end position="513"/>
    </location>
</feature>
<dbReference type="RefSeq" id="XP_022316924.1">
    <property type="nucleotide sequence ID" value="XM_022461216.1"/>
</dbReference>
<keyword evidence="10 15" id="KW-1133">Transmembrane helix</keyword>
<dbReference type="InterPro" id="IPR029058">
    <property type="entry name" value="AB_hydrolase_fold"/>
</dbReference>
<keyword evidence="3" id="KW-1003">Cell membrane</keyword>
<evidence type="ECO:0000256" key="15">
    <source>
        <dbReference type="SAM" id="Phobius"/>
    </source>
</evidence>
<feature type="transmembrane region" description="Helical" evidence="15">
    <location>
        <begin position="99"/>
        <end position="120"/>
    </location>
</feature>
<dbReference type="AlphaFoldDB" id="A0A8B8CP07"/>
<evidence type="ECO:0000259" key="16">
    <source>
        <dbReference type="Pfam" id="PF01764"/>
    </source>
</evidence>
<comment type="subcellular location">
    <subcellularLocation>
        <location evidence="2">Cell membrane</location>
        <topology evidence="2">Multi-pass membrane protein</topology>
    </subcellularLocation>
</comment>
<keyword evidence="12 15" id="KW-0472">Membrane</keyword>
<evidence type="ECO:0000256" key="1">
    <source>
        <dbReference type="ARBA" id="ARBA00001913"/>
    </source>
</evidence>
<keyword evidence="5 15" id="KW-0812">Transmembrane</keyword>
<dbReference type="InterPro" id="IPR002921">
    <property type="entry name" value="Fungal_lipase-type"/>
</dbReference>
<name>A0A8B8CP07_CRAVI</name>
<accession>A0A8B8CP07</accession>
<evidence type="ECO:0000256" key="8">
    <source>
        <dbReference type="ARBA" id="ARBA00022837"/>
    </source>
</evidence>
<keyword evidence="11" id="KW-0443">Lipid metabolism</keyword>
<dbReference type="GO" id="GO:0022008">
    <property type="term" value="P:neurogenesis"/>
    <property type="evidence" value="ECO:0007669"/>
    <property type="project" value="TreeGrafter"/>
</dbReference>
<dbReference type="GO" id="GO:0046872">
    <property type="term" value="F:metal ion binding"/>
    <property type="evidence" value="ECO:0007669"/>
    <property type="project" value="UniProtKB-KW"/>
</dbReference>
<dbReference type="GO" id="GO:0019369">
    <property type="term" value="P:arachidonate metabolic process"/>
    <property type="evidence" value="ECO:0007669"/>
    <property type="project" value="TreeGrafter"/>
</dbReference>
<dbReference type="InterPro" id="IPR052214">
    <property type="entry name" value="DAG_Lipase-Related"/>
</dbReference>
<dbReference type="GO" id="GO:0005886">
    <property type="term" value="C:plasma membrane"/>
    <property type="evidence" value="ECO:0007669"/>
    <property type="project" value="UniProtKB-SubCell"/>
</dbReference>
<evidence type="ECO:0000256" key="9">
    <source>
        <dbReference type="ARBA" id="ARBA00022963"/>
    </source>
</evidence>
<evidence type="ECO:0000313" key="17">
    <source>
        <dbReference type="Proteomes" id="UP000694844"/>
    </source>
</evidence>
<evidence type="ECO:0000256" key="5">
    <source>
        <dbReference type="ARBA" id="ARBA00022692"/>
    </source>
</evidence>
<dbReference type="Proteomes" id="UP000694844">
    <property type="component" value="Chromosome 2"/>
</dbReference>
<keyword evidence="8" id="KW-0106">Calcium</keyword>
<evidence type="ECO:0000256" key="3">
    <source>
        <dbReference type="ARBA" id="ARBA00022475"/>
    </source>
</evidence>
<protein>
    <recommendedName>
        <fullName evidence="14">sn-1-specific diacylglycerol lipase</fullName>
        <ecNumber evidence="14">3.1.1.116</ecNumber>
    </recommendedName>
</protein>